<dbReference type="Gene3D" id="3.20.20.140">
    <property type="entry name" value="Metal-dependent hydrolases"/>
    <property type="match status" value="1"/>
</dbReference>
<dbReference type="SUPFAM" id="SSF89550">
    <property type="entry name" value="PHP domain-like"/>
    <property type="match status" value="1"/>
</dbReference>
<accession>A0ABM8I705</accession>
<evidence type="ECO:0000313" key="2">
    <source>
        <dbReference type="Proteomes" id="UP001496674"/>
    </source>
</evidence>
<dbReference type="InterPro" id="IPR016195">
    <property type="entry name" value="Pol/histidinol_Pase-like"/>
</dbReference>
<protein>
    <submittedName>
        <fullName evidence="1">Tat pathway signal sequence</fullName>
    </submittedName>
</protein>
<evidence type="ECO:0000313" key="1">
    <source>
        <dbReference type="EMBL" id="BEG97912.1"/>
    </source>
</evidence>
<organism evidence="1 2">
    <name type="scientific">Bacteroides sedimenti</name>
    <dbReference type="NCBI Taxonomy" id="2136147"/>
    <lineage>
        <taxon>Bacteria</taxon>
        <taxon>Pseudomonadati</taxon>
        <taxon>Bacteroidota</taxon>
        <taxon>Bacteroidia</taxon>
        <taxon>Bacteroidales</taxon>
        <taxon>Bacteroidaceae</taxon>
        <taxon>Bacteroides</taxon>
    </lineage>
</organism>
<keyword evidence="2" id="KW-1185">Reference proteome</keyword>
<reference evidence="1 2" key="1">
    <citation type="submission" date="2023-04" db="EMBL/GenBank/DDBJ databases">
        <title>Draft genome sequence of acteroides sedimenti strain YN3PY1.</title>
        <authorList>
            <person name="Yoshida N."/>
        </authorList>
    </citation>
    <scope>NUCLEOTIDE SEQUENCE [LARGE SCALE GENOMIC DNA]</scope>
    <source>
        <strain evidence="1 2">YN3PY1</strain>
    </source>
</reference>
<name>A0ABM8I705_9BACE</name>
<gene>
    <name evidence="1" type="ORF">BSYN_01770</name>
</gene>
<dbReference type="EMBL" id="AP028055">
    <property type="protein sequence ID" value="BEG97912.1"/>
    <property type="molecule type" value="Genomic_DNA"/>
</dbReference>
<sequence length="564" mass="64149">MYYLMGIKLTRINKLTNIMDRRKFLRNAGWSLVGLAASGNLFAADKWNGKDVKKILPSASNLKMYWGDLHNHCNLTYGHGDMRTAFEAAKGQLDFVSVTPHAMWPDIPGANDPRLNWVIDYHTGAFKKLREGGWQKYVAMTNEYNKEGEFLTFLGYECHSMEHGDHVALNYDLDAPLVECTSVTDLKQKLKGKKVFVTPHHMGYQEGYRGYNWKHFSEGEQTPFVEMFSRHGLAESDMGDYNYLHDMGPRQWEGTIQYGLSQGKKFGIMGSTDQHAGYPGSYGDGRIGVLASSLKRGEIWDALKNRHVCCATGDKINIDFRLNDAFMGDVVKGKSRRIYVNVEGASCIDYVDIVKNGRCIARMSGPQTPVMPKEENVHCKVKVNFGWNREQAVVSWNGKLSLNKGKLNSVTPCFRGAAFTSPQESDLKKGHVFETKVNKILSSNEKETELEIYTSMNPNTTTPAMQGVILDVTMPKDGVIAAEFNGKMFKHSLGELLEGTRAHFMRGWLSEAIQFERAMPDSCYRIEHFMEDTEQEKDTDYYYVRVRQRDQQWAWSSPIWVERG</sequence>
<proteinExistence type="predicted"/>
<dbReference type="Proteomes" id="UP001496674">
    <property type="component" value="Chromosome"/>
</dbReference>